<dbReference type="PIRSF" id="PIRSF038994">
    <property type="entry name" value="NagA"/>
    <property type="match status" value="1"/>
</dbReference>
<dbReference type="Gene3D" id="2.30.40.10">
    <property type="entry name" value="Urease, subunit C, domain 1"/>
    <property type="match status" value="1"/>
</dbReference>
<evidence type="ECO:0000256" key="5">
    <source>
        <dbReference type="PIRNR" id="PIRNR038994"/>
    </source>
</evidence>
<sequence length="395" mass="42860">MDASGLKIINAKIITPTRIIKNGCLLARDGKIVAVAEGNIDSESETVIDAGGKFLSPGFIDIHVHGGGGYDFMDNTVDAYLEIARLHASHGTTAFTPTTLSCEREALFKTLSLYEESAPLNLDGAQFLGMHIEGPYFAMEQRGAQDPRFIRLPDPEEYKEVLRQSSIVKRWSAAPEVKGAVEFGRYIKSKGVLPSIAHTDAIYEEVLEAYENGYTHITHFYSCMSGVSRRNAFRYAGVIESGYLLEDMTVEIIADGRHLPPALLKLVYKIKGSDKIALVTDAMRAAGMPPGESVLGDMRNGLKVIVEDNVAKLPDRSAFAGSVATTIQLVKNMITLADVPVGDAVKMMTITPAKIMGADDKKGAIVVGKDADLVIFDHEINLHTTIIGGRVVYTV</sequence>
<dbReference type="InterPro" id="IPR011059">
    <property type="entry name" value="Metal-dep_hydrolase_composite"/>
</dbReference>
<feature type="domain" description="Amidohydrolase-related" evidence="6">
    <location>
        <begin position="54"/>
        <end position="392"/>
    </location>
</feature>
<dbReference type="Gene3D" id="3.20.20.140">
    <property type="entry name" value="Metal-dependent hydrolases"/>
    <property type="match status" value="1"/>
</dbReference>
<evidence type="ECO:0000256" key="3">
    <source>
        <dbReference type="ARBA" id="ARBA00022801"/>
    </source>
</evidence>
<keyword evidence="3 5" id="KW-0378">Hydrolase</keyword>
<dbReference type="SUPFAM" id="SSF51556">
    <property type="entry name" value="Metallo-dependent hydrolases"/>
    <property type="match status" value="1"/>
</dbReference>
<organism evidence="7 8">
    <name type="scientific">Mucilaginibacter sabulilitoris</name>
    <dbReference type="NCBI Taxonomy" id="1173583"/>
    <lineage>
        <taxon>Bacteria</taxon>
        <taxon>Pseudomonadati</taxon>
        <taxon>Bacteroidota</taxon>
        <taxon>Sphingobacteriia</taxon>
        <taxon>Sphingobacteriales</taxon>
        <taxon>Sphingobacteriaceae</taxon>
        <taxon>Mucilaginibacter</taxon>
    </lineage>
</organism>
<dbReference type="InterPro" id="IPR006680">
    <property type="entry name" value="Amidohydro-rel"/>
</dbReference>
<protein>
    <submittedName>
        <fullName evidence="7">N-acetylglucosamine-6-phosphate deacetylase</fullName>
        <ecNumber evidence="7">3.5.1.25</ecNumber>
    </submittedName>
</protein>
<keyword evidence="8" id="KW-1185">Reference proteome</keyword>
<gene>
    <name evidence="7" type="primary">nagA</name>
    <name evidence="7" type="ORF">SNE25_12610</name>
</gene>
<name>A0ABZ0TTN7_9SPHI</name>
<keyword evidence="4 5" id="KW-0119">Carbohydrate metabolism</keyword>
<dbReference type="CDD" id="cd00854">
    <property type="entry name" value="NagA"/>
    <property type="match status" value="1"/>
</dbReference>
<reference evidence="7 8" key="1">
    <citation type="submission" date="2023-11" db="EMBL/GenBank/DDBJ databases">
        <title>Analysis of the Genomes of Mucilaginibacter gossypii cycad 4 and M. sabulilitoris SNA2: microbes with the potential for plant growth promotion.</title>
        <authorList>
            <person name="Hirsch A.M."/>
            <person name="Humm E."/>
            <person name="Rubbi M."/>
            <person name="Del Vecchio G."/>
            <person name="Ha S.M."/>
            <person name="Pellegrini M."/>
            <person name="Gunsalus R.P."/>
        </authorList>
    </citation>
    <scope>NUCLEOTIDE SEQUENCE [LARGE SCALE GENOMIC DNA]</scope>
    <source>
        <strain evidence="7 8">SNA2</strain>
    </source>
</reference>
<dbReference type="RefSeq" id="WP_321565460.1">
    <property type="nucleotide sequence ID" value="NZ_CP139558.1"/>
</dbReference>
<evidence type="ECO:0000313" key="7">
    <source>
        <dbReference type="EMBL" id="WPU96361.1"/>
    </source>
</evidence>
<dbReference type="NCBIfam" id="TIGR00221">
    <property type="entry name" value="nagA"/>
    <property type="match status" value="1"/>
</dbReference>
<dbReference type="PANTHER" id="PTHR11113:SF14">
    <property type="entry name" value="N-ACETYLGLUCOSAMINE-6-PHOSPHATE DEACETYLASE"/>
    <property type="match status" value="1"/>
</dbReference>
<dbReference type="Proteomes" id="UP001324380">
    <property type="component" value="Chromosome"/>
</dbReference>
<dbReference type="EMBL" id="CP139558">
    <property type="protein sequence ID" value="WPU96361.1"/>
    <property type="molecule type" value="Genomic_DNA"/>
</dbReference>
<dbReference type="PANTHER" id="PTHR11113">
    <property type="entry name" value="N-ACETYLGLUCOSAMINE-6-PHOSPHATE DEACETYLASE"/>
    <property type="match status" value="1"/>
</dbReference>
<keyword evidence="2" id="KW-0479">Metal-binding</keyword>
<evidence type="ECO:0000256" key="1">
    <source>
        <dbReference type="ARBA" id="ARBA00010716"/>
    </source>
</evidence>
<evidence type="ECO:0000259" key="6">
    <source>
        <dbReference type="Pfam" id="PF01979"/>
    </source>
</evidence>
<dbReference type="GO" id="GO:0008448">
    <property type="term" value="F:N-acetylglucosamine-6-phosphate deacetylase activity"/>
    <property type="evidence" value="ECO:0007669"/>
    <property type="project" value="UniProtKB-EC"/>
</dbReference>
<accession>A0ABZ0TTN7</accession>
<dbReference type="Pfam" id="PF01979">
    <property type="entry name" value="Amidohydro_1"/>
    <property type="match status" value="1"/>
</dbReference>
<proteinExistence type="inferred from homology"/>
<dbReference type="InterPro" id="IPR003764">
    <property type="entry name" value="GlcNAc_6-P_deAcase"/>
</dbReference>
<dbReference type="SUPFAM" id="SSF51338">
    <property type="entry name" value="Composite domain of metallo-dependent hydrolases"/>
    <property type="match status" value="1"/>
</dbReference>
<evidence type="ECO:0000313" key="8">
    <source>
        <dbReference type="Proteomes" id="UP001324380"/>
    </source>
</evidence>
<comment type="similarity">
    <text evidence="1 5">Belongs to the metallo-dependent hydrolases superfamily. NagA family.</text>
</comment>
<evidence type="ECO:0000256" key="4">
    <source>
        <dbReference type="ARBA" id="ARBA00023277"/>
    </source>
</evidence>
<evidence type="ECO:0000256" key="2">
    <source>
        <dbReference type="ARBA" id="ARBA00022723"/>
    </source>
</evidence>
<dbReference type="EC" id="3.5.1.25" evidence="7"/>
<dbReference type="InterPro" id="IPR032466">
    <property type="entry name" value="Metal_Hydrolase"/>
</dbReference>